<organism evidence="1 2">
    <name type="scientific">Pseudodesulfovibrio alkaliphilus</name>
    <dbReference type="NCBI Taxonomy" id="2661613"/>
    <lineage>
        <taxon>Bacteria</taxon>
        <taxon>Pseudomonadati</taxon>
        <taxon>Thermodesulfobacteriota</taxon>
        <taxon>Desulfovibrionia</taxon>
        <taxon>Desulfovibrionales</taxon>
        <taxon>Desulfovibrionaceae</taxon>
    </lineage>
</organism>
<dbReference type="Proteomes" id="UP000461162">
    <property type="component" value="Unassembled WGS sequence"/>
</dbReference>
<protein>
    <submittedName>
        <fullName evidence="1">Uncharacterized protein</fullName>
    </submittedName>
</protein>
<name>A0A7K1KK30_9BACT</name>
<sequence>MLMEPIEISVEGDGRTACSGFCARCGRAHSLPVGPALAQARELLHSLTSAGRVDMHVNAEAADPALSTASLFGEARGHMFGVLVCRDQQGRTGVLKAFSGQLNGVWHVPGWVPPLVNTEELAAMSSGVERLIKRLGRDMERLPEGDPGRAVLAAKRAEISRALMLDIHALYRIPNFRNEAKPLPEIVLGQSGIPAGTGDCCAPKLLGYAARHNLIPLGVAEFYFGRENRSGTRRHGGVYTSCSQKCGRILGHMLCGLDPA</sequence>
<gene>
    <name evidence="1" type="ORF">GKC30_02130</name>
</gene>
<comment type="caution">
    <text evidence="1">The sequence shown here is derived from an EMBL/GenBank/DDBJ whole genome shotgun (WGS) entry which is preliminary data.</text>
</comment>
<dbReference type="EMBL" id="WODC01000001">
    <property type="protein sequence ID" value="MUM76427.1"/>
    <property type="molecule type" value="Genomic_DNA"/>
</dbReference>
<keyword evidence="2" id="KW-1185">Reference proteome</keyword>
<evidence type="ECO:0000313" key="1">
    <source>
        <dbReference type="EMBL" id="MUM76427.1"/>
    </source>
</evidence>
<accession>A0A7K1KK30</accession>
<reference evidence="1 2" key="1">
    <citation type="submission" date="2019-11" db="EMBL/GenBank/DDBJ databases">
        <title>Pseudodesulfovibrio alkaliphilus, sp. nov., an alkaliphilic sulfate-reducing bacteria from mud volcano of Taman peninsula, Russia.</title>
        <authorList>
            <person name="Frolova A."/>
            <person name="Merkel A.Y."/>
            <person name="Slobodkin A.I."/>
        </authorList>
    </citation>
    <scope>NUCLEOTIDE SEQUENCE [LARGE SCALE GENOMIC DNA]</scope>
    <source>
        <strain evidence="1 2">F-1</strain>
    </source>
</reference>
<proteinExistence type="predicted"/>
<dbReference type="AlphaFoldDB" id="A0A7K1KK30"/>
<evidence type="ECO:0000313" key="2">
    <source>
        <dbReference type="Proteomes" id="UP000461162"/>
    </source>
</evidence>